<keyword evidence="3" id="KW-1185">Reference proteome</keyword>
<reference evidence="2" key="2">
    <citation type="submission" date="2022-03" db="EMBL/GenBank/DDBJ databases">
        <title>Draft title - Genomic analysis of global carrot germplasm unveils the trajectory of domestication and the origin of high carotenoid orange carrot.</title>
        <authorList>
            <person name="Iorizzo M."/>
            <person name="Ellison S."/>
            <person name="Senalik D."/>
            <person name="Macko-Podgorni A."/>
            <person name="Grzebelus D."/>
            <person name="Bostan H."/>
            <person name="Rolling W."/>
            <person name="Curaba J."/>
            <person name="Simon P."/>
        </authorList>
    </citation>
    <scope>NUCLEOTIDE SEQUENCE</scope>
    <source>
        <tissue evidence="2">Leaf</tissue>
    </source>
</reference>
<evidence type="ECO:0000313" key="2">
    <source>
        <dbReference type="EMBL" id="WOG95315.1"/>
    </source>
</evidence>
<dbReference type="EMBL" id="CP093346">
    <property type="protein sequence ID" value="WOG95315.1"/>
    <property type="molecule type" value="Genomic_DNA"/>
</dbReference>
<dbReference type="SUPFAM" id="SSF56672">
    <property type="entry name" value="DNA/RNA polymerases"/>
    <property type="match status" value="1"/>
</dbReference>
<gene>
    <name evidence="2" type="ORF">DCAR_0414629</name>
</gene>
<sequence length="328" mass="38300">MHGFFKGEKRLCQGDPLSPYLFTLVMRVLSLMIKRRIEEEGNFRFHPKCAKQGITHLSFVDDLFLFSDADPYSVQILKDALDEFGRCSGLWLNRDKSTLYFGNVAPENRSLIQSILEFNVAFLPVRYLGVPLISTRLWVNDLTKHVEKLIGSFIWGGRDVAKGKAKVAWKDVCLPKHEGGLVLKSLRCWNKALMSYHIWNIVSNNSSLWVKWVHEYRIKGRSFWDIKKAWDSSWCWRNILEPFSNFCTHRDITEMWSNKLAKVAKFVVDGLWEWPPGILQNIHHLQEVLPRLSDDHDRVIWISRQGRQKDFSVNQVWDDLRPGASIVE</sequence>
<dbReference type="Proteomes" id="UP000077755">
    <property type="component" value="Chromosome 4"/>
</dbReference>
<feature type="domain" description="Reverse transcriptase" evidence="1">
    <location>
        <begin position="1"/>
        <end position="132"/>
    </location>
</feature>
<dbReference type="AlphaFoldDB" id="A0AAF0WSM3"/>
<dbReference type="PROSITE" id="PS50878">
    <property type="entry name" value="RT_POL"/>
    <property type="match status" value="1"/>
</dbReference>
<dbReference type="InterPro" id="IPR000477">
    <property type="entry name" value="RT_dom"/>
</dbReference>
<dbReference type="InterPro" id="IPR043502">
    <property type="entry name" value="DNA/RNA_pol_sf"/>
</dbReference>
<reference evidence="2" key="1">
    <citation type="journal article" date="2016" name="Nat. Genet.">
        <title>A high-quality carrot genome assembly provides new insights into carotenoid accumulation and asterid genome evolution.</title>
        <authorList>
            <person name="Iorizzo M."/>
            <person name="Ellison S."/>
            <person name="Senalik D."/>
            <person name="Zeng P."/>
            <person name="Satapoomin P."/>
            <person name="Huang J."/>
            <person name="Bowman M."/>
            <person name="Iovene M."/>
            <person name="Sanseverino W."/>
            <person name="Cavagnaro P."/>
            <person name="Yildiz M."/>
            <person name="Macko-Podgorni A."/>
            <person name="Moranska E."/>
            <person name="Grzebelus E."/>
            <person name="Grzebelus D."/>
            <person name="Ashrafi H."/>
            <person name="Zheng Z."/>
            <person name="Cheng S."/>
            <person name="Spooner D."/>
            <person name="Van Deynze A."/>
            <person name="Simon P."/>
        </authorList>
    </citation>
    <scope>NUCLEOTIDE SEQUENCE</scope>
    <source>
        <tissue evidence="2">Leaf</tissue>
    </source>
</reference>
<protein>
    <recommendedName>
        <fullName evidence="1">Reverse transcriptase domain-containing protein</fullName>
    </recommendedName>
</protein>
<evidence type="ECO:0000259" key="1">
    <source>
        <dbReference type="PROSITE" id="PS50878"/>
    </source>
</evidence>
<name>A0AAF0WSM3_DAUCS</name>
<evidence type="ECO:0000313" key="3">
    <source>
        <dbReference type="Proteomes" id="UP000077755"/>
    </source>
</evidence>
<organism evidence="2 3">
    <name type="scientific">Daucus carota subsp. sativus</name>
    <name type="common">Carrot</name>
    <dbReference type="NCBI Taxonomy" id="79200"/>
    <lineage>
        <taxon>Eukaryota</taxon>
        <taxon>Viridiplantae</taxon>
        <taxon>Streptophyta</taxon>
        <taxon>Embryophyta</taxon>
        <taxon>Tracheophyta</taxon>
        <taxon>Spermatophyta</taxon>
        <taxon>Magnoliopsida</taxon>
        <taxon>eudicotyledons</taxon>
        <taxon>Gunneridae</taxon>
        <taxon>Pentapetalae</taxon>
        <taxon>asterids</taxon>
        <taxon>campanulids</taxon>
        <taxon>Apiales</taxon>
        <taxon>Apiaceae</taxon>
        <taxon>Apioideae</taxon>
        <taxon>Scandiceae</taxon>
        <taxon>Daucinae</taxon>
        <taxon>Daucus</taxon>
        <taxon>Daucus sect. Daucus</taxon>
    </lineage>
</organism>
<accession>A0AAF0WSM3</accession>
<dbReference type="KEGG" id="dcr:108203476"/>
<dbReference type="PANTHER" id="PTHR33116">
    <property type="entry name" value="REVERSE TRANSCRIPTASE ZINC-BINDING DOMAIN-CONTAINING PROTEIN-RELATED-RELATED"/>
    <property type="match status" value="1"/>
</dbReference>
<proteinExistence type="predicted"/>
<dbReference type="PANTHER" id="PTHR33116:SF78">
    <property type="entry name" value="OS12G0587133 PROTEIN"/>
    <property type="match status" value="1"/>
</dbReference>
<dbReference type="Pfam" id="PF00078">
    <property type="entry name" value="RVT_1"/>
    <property type="match status" value="1"/>
</dbReference>